<proteinExistence type="predicted"/>
<reference evidence="3" key="1">
    <citation type="journal article" date="2019" name="Int. J. Syst. Evol. Microbiol.">
        <title>The Global Catalogue of Microorganisms (GCM) 10K type strain sequencing project: providing services to taxonomists for standard genome sequencing and annotation.</title>
        <authorList>
            <consortium name="The Broad Institute Genomics Platform"/>
            <consortium name="The Broad Institute Genome Sequencing Center for Infectious Disease"/>
            <person name="Wu L."/>
            <person name="Ma J."/>
        </authorList>
    </citation>
    <scope>NUCLEOTIDE SEQUENCE [LARGE SCALE GENOMIC DNA]</scope>
    <source>
        <strain evidence="3">NBRC 102146</strain>
    </source>
</reference>
<gene>
    <name evidence="2" type="ORF">GCM10007925_15400</name>
</gene>
<dbReference type="EMBL" id="BSOO01000014">
    <property type="protein sequence ID" value="GLR47827.1"/>
    <property type="molecule type" value="Genomic_DNA"/>
</dbReference>
<evidence type="ECO:0000313" key="2">
    <source>
        <dbReference type="EMBL" id="GLR47827.1"/>
    </source>
</evidence>
<dbReference type="InterPro" id="IPR009875">
    <property type="entry name" value="PilZ_domain"/>
</dbReference>
<dbReference type="Proteomes" id="UP001156703">
    <property type="component" value="Unassembled WGS sequence"/>
</dbReference>
<sequence>MGNDGQAPVWQSGSYNVDEMPVETTLYSLSDQAPQPEDRREGDRHLTLFRVGTMVVDGRRELCLIKNISAGGAMLRLYTGGLELGSELTVELKCGQPLSGKVAWVRDPNVGLAFEQPIDVIAMLTQSEDGPRPRMPRIETNAFVTIREGASIHRARACDISQGGIKIATSIQFARNAEVVVSLTGLDPQPAVVRWIDNGFAGITFNRLLPLPTLIEWLRGQRRQSRAA</sequence>
<dbReference type="Pfam" id="PF07238">
    <property type="entry name" value="PilZ"/>
    <property type="match status" value="2"/>
</dbReference>
<organism evidence="2 3">
    <name type="scientific">Sphingomonas astaxanthinifaciens DSM 22298</name>
    <dbReference type="NCBI Taxonomy" id="1123267"/>
    <lineage>
        <taxon>Bacteria</taxon>
        <taxon>Pseudomonadati</taxon>
        <taxon>Pseudomonadota</taxon>
        <taxon>Alphaproteobacteria</taxon>
        <taxon>Sphingomonadales</taxon>
        <taxon>Sphingomonadaceae</taxon>
        <taxon>Sphingomonas</taxon>
    </lineage>
</organism>
<feature type="domain" description="PilZ" evidence="1">
    <location>
        <begin position="39"/>
        <end position="120"/>
    </location>
</feature>
<accession>A0ABQ5ZB54</accession>
<name>A0ABQ5ZB54_9SPHN</name>
<evidence type="ECO:0000313" key="3">
    <source>
        <dbReference type="Proteomes" id="UP001156703"/>
    </source>
</evidence>
<comment type="caution">
    <text evidence="2">The sequence shown here is derived from an EMBL/GenBank/DDBJ whole genome shotgun (WGS) entry which is preliminary data.</text>
</comment>
<protein>
    <recommendedName>
        <fullName evidence="1">PilZ domain-containing protein</fullName>
    </recommendedName>
</protein>
<dbReference type="SUPFAM" id="SSF141371">
    <property type="entry name" value="PilZ domain-like"/>
    <property type="match status" value="2"/>
</dbReference>
<evidence type="ECO:0000259" key="1">
    <source>
        <dbReference type="Pfam" id="PF07238"/>
    </source>
</evidence>
<feature type="domain" description="PilZ" evidence="1">
    <location>
        <begin position="134"/>
        <end position="206"/>
    </location>
</feature>
<keyword evidence="3" id="KW-1185">Reference proteome</keyword>